<accession>A0A7R8YQ87</accession>
<name>A0A7R8YQ87_HERIL</name>
<reference evidence="1 2" key="1">
    <citation type="submission" date="2020-11" db="EMBL/GenBank/DDBJ databases">
        <authorList>
            <person name="Wallbank WR R."/>
            <person name="Pardo Diaz C."/>
            <person name="Kozak K."/>
            <person name="Martin S."/>
            <person name="Jiggins C."/>
            <person name="Moest M."/>
            <person name="Warren A I."/>
            <person name="Generalovic N T."/>
            <person name="Byers J.R.P. K."/>
            <person name="Montejo-Kovacevich G."/>
            <person name="Yen C E."/>
        </authorList>
    </citation>
    <scope>NUCLEOTIDE SEQUENCE [LARGE SCALE GENOMIC DNA]</scope>
</reference>
<keyword evidence="2" id="KW-1185">Reference proteome</keyword>
<dbReference type="AlphaFoldDB" id="A0A7R8YQ87"/>
<evidence type="ECO:0000313" key="1">
    <source>
        <dbReference type="EMBL" id="CAD7081423.1"/>
    </source>
</evidence>
<organism evidence="1 2">
    <name type="scientific">Hermetia illucens</name>
    <name type="common">Black soldier fly</name>
    <dbReference type="NCBI Taxonomy" id="343691"/>
    <lineage>
        <taxon>Eukaryota</taxon>
        <taxon>Metazoa</taxon>
        <taxon>Ecdysozoa</taxon>
        <taxon>Arthropoda</taxon>
        <taxon>Hexapoda</taxon>
        <taxon>Insecta</taxon>
        <taxon>Pterygota</taxon>
        <taxon>Neoptera</taxon>
        <taxon>Endopterygota</taxon>
        <taxon>Diptera</taxon>
        <taxon>Brachycera</taxon>
        <taxon>Stratiomyomorpha</taxon>
        <taxon>Stratiomyidae</taxon>
        <taxon>Hermetiinae</taxon>
        <taxon>Hermetia</taxon>
    </lineage>
</organism>
<proteinExistence type="predicted"/>
<protein>
    <submittedName>
        <fullName evidence="1">Uncharacterized protein</fullName>
    </submittedName>
</protein>
<dbReference type="Proteomes" id="UP000594454">
    <property type="component" value="Chromosome 2"/>
</dbReference>
<dbReference type="InParanoid" id="A0A7R8YQ87"/>
<sequence>MTNDVTQSVFGVPIENLWRKPGIVSNGIDWKTLPHPGDAKAILALAFRHSIFVRILTAVKATAEGPVQA</sequence>
<gene>
    <name evidence="1" type="ORF">HERILL_LOCUS4529</name>
</gene>
<dbReference type="EMBL" id="LR899010">
    <property type="protein sequence ID" value="CAD7081423.1"/>
    <property type="molecule type" value="Genomic_DNA"/>
</dbReference>
<evidence type="ECO:0000313" key="2">
    <source>
        <dbReference type="Proteomes" id="UP000594454"/>
    </source>
</evidence>